<dbReference type="InParanoid" id="F7WB13"/>
<keyword evidence="2" id="KW-1185">Reference proteome</keyword>
<dbReference type="eggNOG" id="ENOG502RJGK">
    <property type="taxonomic scope" value="Eukaryota"/>
</dbReference>
<sequence>MLFSNNTDVFPILRLPAEIRFMICRESCAHLADPEHEDPDNDEIKDNNSDSCIDDDVYESDSEDLDLTNDQLQMVTTLRNLANSCHQIRDELTGEFFTRILSKTQVHLGDVYPARRGPRRRFPAPRHKVSRLSLINRKISDVLRSSSLFAKHIQHWSYARLAKCENLKTLEVVITRSESALRAVDGDWAPGETVEKEEFCEHCLLKLVSMPKLLEKVSFRMFIDYDNTFIDVTATIDPQLELDLVEYFWGARSTVMVGEEDVTVRKDVVHETKHHMGVVKVDFPLSASV</sequence>
<accession>F7WB13</accession>
<dbReference type="HOGENOM" id="CLU_850383_0_0_1"/>
<protein>
    <submittedName>
        <fullName evidence="1">WGS project CABT00000000 data, contig 2.68</fullName>
    </submittedName>
</protein>
<dbReference type="AlphaFoldDB" id="F7WB13"/>
<name>F7WB13_SORMK</name>
<dbReference type="Proteomes" id="UP000001881">
    <property type="component" value="Unassembled WGS sequence"/>
</dbReference>
<organism evidence="1 2">
    <name type="scientific">Sordaria macrospora (strain ATCC MYA-333 / DSM 997 / K(L3346) / K-hell)</name>
    <dbReference type="NCBI Taxonomy" id="771870"/>
    <lineage>
        <taxon>Eukaryota</taxon>
        <taxon>Fungi</taxon>
        <taxon>Dikarya</taxon>
        <taxon>Ascomycota</taxon>
        <taxon>Pezizomycotina</taxon>
        <taxon>Sordariomycetes</taxon>
        <taxon>Sordariomycetidae</taxon>
        <taxon>Sordariales</taxon>
        <taxon>Sordariaceae</taxon>
        <taxon>Sordaria</taxon>
    </lineage>
</organism>
<evidence type="ECO:0000313" key="1">
    <source>
        <dbReference type="EMBL" id="CCC05401.1"/>
    </source>
</evidence>
<dbReference type="EMBL" id="CABT02000068">
    <property type="protein sequence ID" value="CCC05401.1"/>
    <property type="molecule type" value="Genomic_DNA"/>
</dbReference>
<reference evidence="1 2" key="1">
    <citation type="journal article" date="2010" name="PLoS Genet.">
        <title>De novo assembly of a 40 Mb eukaryotic genome from short sequence reads: Sordaria macrospora, a model organism for fungal morphogenesis.</title>
        <authorList>
            <person name="Nowrousian M."/>
            <person name="Stajich J."/>
            <person name="Chu M."/>
            <person name="Engh I."/>
            <person name="Espagne E."/>
            <person name="Halliday K."/>
            <person name="Kamerewerd J."/>
            <person name="Kempken F."/>
            <person name="Knab B."/>
            <person name="Kuo H.C."/>
            <person name="Osiewacz H.D."/>
            <person name="Poeggeler S."/>
            <person name="Read N."/>
            <person name="Seiler S."/>
            <person name="Smith K."/>
            <person name="Zickler D."/>
            <person name="Kueck U."/>
            <person name="Freitag M."/>
        </authorList>
    </citation>
    <scope>NUCLEOTIDE SEQUENCE [LARGE SCALE GENOMIC DNA]</scope>
    <source>
        <strain evidence="2">ATCC MYA-333 / DSM 997 / K(L3346) / K-hell</strain>
        <tissue evidence="1">Mycelium</tissue>
    </source>
</reference>
<proteinExistence type="predicted"/>
<dbReference type="VEuPathDB" id="FungiDB:SMAC_08895"/>
<evidence type="ECO:0000313" key="2">
    <source>
        <dbReference type="Proteomes" id="UP000001881"/>
    </source>
</evidence>
<gene>
    <name evidence="1" type="ORF">SMAC_08895</name>
</gene>
<comment type="caution">
    <text evidence="1">The sequence shown here is derived from an EMBL/GenBank/DDBJ whole genome shotgun (WGS) entry which is preliminary data.</text>
</comment>